<dbReference type="GO" id="GO:0051604">
    <property type="term" value="P:protein maturation"/>
    <property type="evidence" value="ECO:0007669"/>
    <property type="project" value="UniProtKB-UniRule"/>
</dbReference>
<dbReference type="SMR" id="A0A6P4BHC7"/>
<sequence length="1160" mass="129086">MAVPSELAQHIESYVDTSRSPTQQATSLDAVISLVKNHLITIETLVREMEIYLTTTDNVIRARGTLLIAELLMNLVSKPLDNVTMHSLIGFFTDRLADWRALRGALVGCLALLRRKSNNGTVTASDAKAVAESYLRNIQVQSLGQHDRKLCYELLECLIERYPNEVASLGENLIYGICEAVDGEKDPYCLLRAFHIIEALVQLFPDPSGPLASYCGDISENLGLYFPIHFTHPNGEEADVKRDDLSRALMLAFASTPLFEPFTVPLFLEKLSSPLPLAKVDSLKYLSYCAPNYGADRMAKHAGAIWISLKNAISTSMLESAKSFTSQSLNGLGFEENEITTEAFMLLKTVLMQNSDLLSSLIMDDEDISTTFNNMTSYGSYSDIPLQGKQRLHVVGRILYITTKTNIACCNRFFESFFPRLMDILEISKRNSSGGCFLDENYSLANKFHFGAVYLCVELLSAYRDLIMESRVTATDSIHAKEACCCMLQRFSLSLINAFCSTLRTGCNKVSDDVDIYFRVKGLQILATFPEDLLPISGSIFENILRTFMSIILVDFNHILLWKLALRALVHIGTFIDTCSRSEKASSFMAIVVEKILSLVPFDESTLPFSLKLEAIFEIGTSRQSHMLKIIRGLEESVFASLSDVYVHGNLRSVDMAIQLLECFSNKIFPWIHGTGDLEEVLLRFAINVWNHVKSWTASDVQVQEKGLLDATMMATKLAVGSCSEESQNIIIQKAYSVLSSNTSLIVKESTTTSIPVHPEGLQLTRQTDKFSHKDECILLLFASIIIAARPKTHIPNVREILHLFIASFLKGYVSSAQALGSMINKLGLKSNGTEISSDCALEEAIYIIFNTKPWNSYNNSVSGQCEATSNGIEIGLSDLCVGYVNNRLLQVNAIVGLAWIGKGLLLRGHEKVKDVTMILLQCLLSDGSTGASKLKQSLLEKTCEQDLHPSVMKSAADAFHILMSDSDDCLNQKFHAIIRPLYKQRFFSTVMPILLSLVVKSDSSFSRYMLYRASALVILDAPLIVVVSEAKKITPILLEGLSVLSEDIVDKEKLYALLLVLSGILTDKNGQEAIMENAHIIINRLTDLISYPHKMLVRETAIQCLVPMSKLPYTMIYPMRTQVLQAISKALDDPRRAVRQEAVRCRQAWASIASRSPHF</sequence>
<evidence type="ECO:0000256" key="5">
    <source>
        <dbReference type="RuleBase" id="RU367072"/>
    </source>
</evidence>
<dbReference type="InterPro" id="IPR016024">
    <property type="entry name" value="ARM-type_fold"/>
</dbReference>
<dbReference type="Proteomes" id="UP001652623">
    <property type="component" value="Chromosome 1"/>
</dbReference>
<dbReference type="KEGG" id="zju:107435346"/>
<evidence type="ECO:0000256" key="2">
    <source>
        <dbReference type="ARBA" id="ARBA00009340"/>
    </source>
</evidence>
<evidence type="ECO:0000313" key="9">
    <source>
        <dbReference type="RefSeq" id="XP_015902425.2"/>
    </source>
</evidence>
<gene>
    <name evidence="9" type="primary">LOC107435346</name>
</gene>
<keyword evidence="8" id="KW-1185">Reference proteome</keyword>
<comment type="similarity">
    <text evidence="2 5">Belongs to the MET18/MMS19 family.</text>
</comment>
<dbReference type="Pfam" id="PF14500">
    <property type="entry name" value="MMS19_N"/>
    <property type="match status" value="1"/>
</dbReference>
<comment type="subcellular location">
    <subcellularLocation>
        <location evidence="1 5">Nucleus</location>
    </subcellularLocation>
</comment>
<dbReference type="InterPro" id="IPR039920">
    <property type="entry name" value="MMS19"/>
</dbReference>
<keyword evidence="5" id="KW-0227">DNA damage</keyword>
<dbReference type="InterPro" id="IPR024687">
    <property type="entry name" value="MMS19_C"/>
</dbReference>
<dbReference type="GeneID" id="107435346"/>
<keyword evidence="4 5" id="KW-0539">Nucleus</keyword>
<reference evidence="8" key="1">
    <citation type="submission" date="2025-05" db="UniProtKB">
        <authorList>
            <consortium name="RefSeq"/>
        </authorList>
    </citation>
    <scope>NUCLEOTIDE SEQUENCE [LARGE SCALE GENOMIC DNA]</scope>
</reference>
<protein>
    <recommendedName>
        <fullName evidence="5">MMS19 nucleotide excision repair protein</fullName>
    </recommendedName>
</protein>
<dbReference type="InterPro" id="IPR011989">
    <property type="entry name" value="ARM-like"/>
</dbReference>
<feature type="domain" description="MMS19 N-terminal" evidence="7">
    <location>
        <begin position="46"/>
        <end position="313"/>
    </location>
</feature>
<name>A0A6P4BHC7_ZIZJJ</name>
<evidence type="ECO:0000259" key="6">
    <source>
        <dbReference type="Pfam" id="PF12460"/>
    </source>
</evidence>
<comment type="function">
    <text evidence="5">Key component of the cytosolic iron-sulfur protein assembly (CIA) complex, a multiprotein complex that mediates the incorporation of iron-sulfur cluster into apoproteins specifically involved in DNA metabolism and genomic integrity. In the CIA complex, MMS19 acts as an adapter between early-acting CIA components and a subset of cellular target iron-sulfur proteins.</text>
</comment>
<evidence type="ECO:0000259" key="7">
    <source>
        <dbReference type="Pfam" id="PF14500"/>
    </source>
</evidence>
<evidence type="ECO:0000256" key="1">
    <source>
        <dbReference type="ARBA" id="ARBA00004123"/>
    </source>
</evidence>
<keyword evidence="5" id="KW-0234">DNA repair</keyword>
<dbReference type="PANTHER" id="PTHR12891">
    <property type="entry name" value="DNA REPAIR/TRANSCRIPTION PROTEIN MET18/MMS19"/>
    <property type="match status" value="1"/>
</dbReference>
<dbReference type="InterPro" id="IPR029240">
    <property type="entry name" value="MMS19_N"/>
</dbReference>
<dbReference type="Pfam" id="PF12460">
    <property type="entry name" value="MMS19_C"/>
    <property type="match status" value="1"/>
</dbReference>
<dbReference type="Gene3D" id="1.25.10.10">
    <property type="entry name" value="Leucine-rich Repeat Variant"/>
    <property type="match status" value="1"/>
</dbReference>
<evidence type="ECO:0000313" key="8">
    <source>
        <dbReference type="Proteomes" id="UP001652623"/>
    </source>
</evidence>
<dbReference type="AlphaFoldDB" id="A0A6P4BHC7"/>
<dbReference type="GO" id="GO:0097361">
    <property type="term" value="C:cytosolic [4Fe-4S] assembly targeting complex"/>
    <property type="evidence" value="ECO:0007669"/>
    <property type="project" value="UniProtKB-UniRule"/>
</dbReference>
<dbReference type="GO" id="GO:0005634">
    <property type="term" value="C:nucleus"/>
    <property type="evidence" value="ECO:0007669"/>
    <property type="project" value="UniProtKB-SubCell"/>
</dbReference>
<evidence type="ECO:0000256" key="3">
    <source>
        <dbReference type="ARBA" id="ARBA00022737"/>
    </source>
</evidence>
<evidence type="ECO:0000256" key="4">
    <source>
        <dbReference type="ARBA" id="ARBA00023242"/>
    </source>
</evidence>
<feature type="domain" description="MMS19 C-terminal" evidence="6">
    <location>
        <begin position="700"/>
        <end position="1106"/>
    </location>
</feature>
<dbReference type="GO" id="GO:0006281">
    <property type="term" value="P:DNA repair"/>
    <property type="evidence" value="ECO:0007669"/>
    <property type="project" value="UniProtKB-UniRule"/>
</dbReference>
<reference evidence="9" key="2">
    <citation type="submission" date="2025-08" db="UniProtKB">
        <authorList>
            <consortium name="RefSeq"/>
        </authorList>
    </citation>
    <scope>IDENTIFICATION</scope>
    <source>
        <tissue evidence="9">Seedling</tissue>
    </source>
</reference>
<dbReference type="GO" id="GO:0016226">
    <property type="term" value="P:iron-sulfur cluster assembly"/>
    <property type="evidence" value="ECO:0007669"/>
    <property type="project" value="UniProtKB-UniRule"/>
</dbReference>
<keyword evidence="3" id="KW-0677">Repeat</keyword>
<dbReference type="PANTHER" id="PTHR12891:SF0">
    <property type="entry name" value="MMS19 NUCLEOTIDE EXCISION REPAIR PROTEIN HOMOLOG"/>
    <property type="match status" value="1"/>
</dbReference>
<accession>A0A6P4BHC7</accession>
<organism evidence="8 9">
    <name type="scientific">Ziziphus jujuba</name>
    <name type="common">Chinese jujube</name>
    <name type="synonym">Ziziphus sativa</name>
    <dbReference type="NCBI Taxonomy" id="326968"/>
    <lineage>
        <taxon>Eukaryota</taxon>
        <taxon>Viridiplantae</taxon>
        <taxon>Streptophyta</taxon>
        <taxon>Embryophyta</taxon>
        <taxon>Tracheophyta</taxon>
        <taxon>Spermatophyta</taxon>
        <taxon>Magnoliopsida</taxon>
        <taxon>eudicotyledons</taxon>
        <taxon>Gunneridae</taxon>
        <taxon>Pentapetalae</taxon>
        <taxon>rosids</taxon>
        <taxon>fabids</taxon>
        <taxon>Rosales</taxon>
        <taxon>Rhamnaceae</taxon>
        <taxon>Paliureae</taxon>
        <taxon>Ziziphus</taxon>
    </lineage>
</organism>
<dbReference type="FunCoup" id="A0A6P4BHC7">
    <property type="interactions" value="3559"/>
</dbReference>
<dbReference type="InParanoid" id="A0A6P4BHC7"/>
<dbReference type="SUPFAM" id="SSF48371">
    <property type="entry name" value="ARM repeat"/>
    <property type="match status" value="2"/>
</dbReference>
<proteinExistence type="inferred from homology"/>
<dbReference type="RefSeq" id="XP_015902425.2">
    <property type="nucleotide sequence ID" value="XM_016046939.4"/>
</dbReference>